<sequence length="455" mass="51413">MTRITNKLTYDNKIILAPMVRVGTLPMRLLALDYGADIVYSEELIDWKFLKSVRRENDVLGTIDYLDKSDGSVVFRTCKREKDKVVIQLGTCDPERALKVAKMIEQDVAGIDINMGCPKEFSLKGGMGAALLKQPEKAKSILNALTQNVNVPITCKIRVFEDVEETLTLVKELVSTGIAAIAIHGRTKAERPQHQNRNETIKKIAENIAIPIIANGGSREIEKYQDIVKFKHQCGCSSVMIARAAEGNCSIFRPQGLLDLENVIIDYLKYAVDYDNSPSNTKYCIQNMLKELQETPRGKRFLECQTLEQICAIWDMGDYCRKKQLKFHSQGILSRREVTPDMFSPKAKKVKTELDEDVIEMKCAFIRVNYPEDPDLPKSKIIAYCGKQKLDLPVYKTINEDKLFRAVATFQGKKYSSSYWEKNKRFAEQGAALVLACCLGLVSKEDLIKDGSILE</sequence>
<comment type="caution">
    <text evidence="8">The sequence shown here is derived from an EMBL/GenBank/DDBJ whole genome shotgun (WGS) entry which is preliminary data.</text>
</comment>
<evidence type="ECO:0000256" key="4">
    <source>
        <dbReference type="ARBA" id="ARBA00022694"/>
    </source>
</evidence>
<evidence type="ECO:0000256" key="3">
    <source>
        <dbReference type="ARBA" id="ARBA00022643"/>
    </source>
</evidence>
<protein>
    <recommendedName>
        <fullName evidence="10">tRNA-dihydrouridine(20) synthase [NAD(P)+]-like</fullName>
    </recommendedName>
</protein>
<feature type="domain" description="DRBM" evidence="6">
    <location>
        <begin position="377"/>
        <end position="433"/>
    </location>
</feature>
<dbReference type="GO" id="GO:0005737">
    <property type="term" value="C:cytoplasm"/>
    <property type="evidence" value="ECO:0007669"/>
    <property type="project" value="TreeGrafter"/>
</dbReference>
<dbReference type="InterPro" id="IPR013785">
    <property type="entry name" value="Aldolase_TIM"/>
</dbReference>
<evidence type="ECO:0000259" key="6">
    <source>
        <dbReference type="Pfam" id="PF00035"/>
    </source>
</evidence>
<feature type="domain" description="DUS-like FMN-binding" evidence="7">
    <location>
        <begin position="15"/>
        <end position="255"/>
    </location>
</feature>
<reference evidence="8" key="1">
    <citation type="journal article" date="2023" name="G3 (Bethesda)">
        <title>Whole genome assemblies of Zophobas morio and Tenebrio molitor.</title>
        <authorList>
            <person name="Kaur S."/>
            <person name="Stinson S.A."/>
            <person name="diCenzo G.C."/>
        </authorList>
    </citation>
    <scope>NUCLEOTIDE SEQUENCE</scope>
    <source>
        <strain evidence="8">QUZm001</strain>
    </source>
</reference>
<evidence type="ECO:0008006" key="10">
    <source>
        <dbReference type="Google" id="ProtNLM"/>
    </source>
</evidence>
<evidence type="ECO:0000259" key="7">
    <source>
        <dbReference type="Pfam" id="PF01207"/>
    </source>
</evidence>
<evidence type="ECO:0000256" key="2">
    <source>
        <dbReference type="ARBA" id="ARBA00022630"/>
    </source>
</evidence>
<dbReference type="GO" id="GO:0050660">
    <property type="term" value="F:flavin adenine dinucleotide binding"/>
    <property type="evidence" value="ECO:0007669"/>
    <property type="project" value="InterPro"/>
</dbReference>
<keyword evidence="5" id="KW-0560">Oxidoreductase</keyword>
<dbReference type="CDD" id="cd02801">
    <property type="entry name" value="DUS_like_FMN"/>
    <property type="match status" value="1"/>
</dbReference>
<dbReference type="Proteomes" id="UP001168821">
    <property type="component" value="Unassembled WGS sequence"/>
</dbReference>
<name>A0AA38IG72_9CUCU</name>
<dbReference type="EMBL" id="JALNTZ010000004">
    <property type="protein sequence ID" value="KAJ3656072.1"/>
    <property type="molecule type" value="Genomic_DNA"/>
</dbReference>
<dbReference type="Pfam" id="PF01207">
    <property type="entry name" value="Dus"/>
    <property type="match status" value="1"/>
</dbReference>
<keyword evidence="3" id="KW-0288">FMN</keyword>
<dbReference type="InterPro" id="IPR018517">
    <property type="entry name" value="tRNA_hU_synthase_CS"/>
</dbReference>
<keyword evidence="9" id="KW-1185">Reference proteome</keyword>
<dbReference type="AlphaFoldDB" id="A0AA38IG72"/>
<organism evidence="8 9">
    <name type="scientific">Zophobas morio</name>
    <dbReference type="NCBI Taxonomy" id="2755281"/>
    <lineage>
        <taxon>Eukaryota</taxon>
        <taxon>Metazoa</taxon>
        <taxon>Ecdysozoa</taxon>
        <taxon>Arthropoda</taxon>
        <taxon>Hexapoda</taxon>
        <taxon>Insecta</taxon>
        <taxon>Pterygota</taxon>
        <taxon>Neoptera</taxon>
        <taxon>Endopterygota</taxon>
        <taxon>Coleoptera</taxon>
        <taxon>Polyphaga</taxon>
        <taxon>Cucujiformia</taxon>
        <taxon>Tenebrionidae</taxon>
        <taxon>Zophobas</taxon>
    </lineage>
</organism>
<dbReference type="Gene3D" id="3.20.20.70">
    <property type="entry name" value="Aldolase class I"/>
    <property type="match status" value="1"/>
</dbReference>
<dbReference type="PANTHER" id="PTHR45936:SF1">
    <property type="entry name" value="TRNA-DIHYDROURIDINE(20) SYNTHASE [NAD(P)+]-LIKE"/>
    <property type="match status" value="1"/>
</dbReference>
<dbReference type="SUPFAM" id="SSF51395">
    <property type="entry name" value="FMN-linked oxidoreductases"/>
    <property type="match status" value="1"/>
</dbReference>
<evidence type="ECO:0000256" key="5">
    <source>
        <dbReference type="ARBA" id="ARBA00023002"/>
    </source>
</evidence>
<dbReference type="PANTHER" id="PTHR45936">
    <property type="entry name" value="TRNA-DIHYDROURIDINE(20) SYNTHASE [NAD(P)+]-LIKE"/>
    <property type="match status" value="1"/>
</dbReference>
<dbReference type="CDD" id="cd19871">
    <property type="entry name" value="DSRM_DUS2L"/>
    <property type="match status" value="1"/>
</dbReference>
<dbReference type="InterPro" id="IPR035587">
    <property type="entry name" value="DUS-like_FMN-bd"/>
</dbReference>
<keyword evidence="2" id="KW-0285">Flavoprotein</keyword>
<evidence type="ECO:0000256" key="1">
    <source>
        <dbReference type="ARBA" id="ARBA00001917"/>
    </source>
</evidence>
<evidence type="ECO:0000313" key="9">
    <source>
        <dbReference type="Proteomes" id="UP001168821"/>
    </source>
</evidence>
<proteinExistence type="predicted"/>
<dbReference type="InterPro" id="IPR044463">
    <property type="entry name" value="DUS2_DSRM"/>
</dbReference>
<dbReference type="GO" id="GO:0000049">
    <property type="term" value="F:tRNA binding"/>
    <property type="evidence" value="ECO:0007669"/>
    <property type="project" value="InterPro"/>
</dbReference>
<comment type="cofactor">
    <cofactor evidence="1">
        <name>FMN</name>
        <dbReference type="ChEBI" id="CHEBI:58210"/>
    </cofactor>
</comment>
<dbReference type="InterPro" id="IPR014720">
    <property type="entry name" value="dsRBD_dom"/>
</dbReference>
<keyword evidence="4" id="KW-0819">tRNA processing</keyword>
<dbReference type="GO" id="GO:0017150">
    <property type="term" value="F:tRNA dihydrouridine synthase activity"/>
    <property type="evidence" value="ECO:0007669"/>
    <property type="project" value="InterPro"/>
</dbReference>
<gene>
    <name evidence="8" type="ORF">Zmor_015174</name>
</gene>
<dbReference type="InterPro" id="IPR052582">
    <property type="entry name" value="tRNA-DUS-like"/>
</dbReference>
<dbReference type="Pfam" id="PF00035">
    <property type="entry name" value="dsrm"/>
    <property type="match status" value="1"/>
</dbReference>
<dbReference type="SUPFAM" id="SSF54768">
    <property type="entry name" value="dsRNA-binding domain-like"/>
    <property type="match status" value="1"/>
</dbReference>
<dbReference type="GO" id="GO:0010468">
    <property type="term" value="P:regulation of gene expression"/>
    <property type="evidence" value="ECO:0007669"/>
    <property type="project" value="UniProtKB-ARBA"/>
</dbReference>
<dbReference type="Gene3D" id="3.30.160.20">
    <property type="match status" value="1"/>
</dbReference>
<accession>A0AA38IG72</accession>
<dbReference type="PROSITE" id="PS01136">
    <property type="entry name" value="UPF0034"/>
    <property type="match status" value="1"/>
</dbReference>
<evidence type="ECO:0000313" key="8">
    <source>
        <dbReference type="EMBL" id="KAJ3656072.1"/>
    </source>
</evidence>